<sequence length="581" mass="65055">MSRNLTCSRGHANLLSSRFCQDCGERLVVVSRDHASETALIRDRYRILRALGRGGFGQTYLIEDIHRFGEHCVLKEFDPLELDLESLPKAKELFEREAQVLYQLRHPQIPQFREWFMDPERHSLCLVQDYIEGATYLELLSQRLQKGRCFTEAEVLHLLTHVLPILDYIHGQGVIHRDISPDNLICRQSDQLPQLIDFGGVKQVSAHLSQLQRGGKVSGTTLIGKPGYAPIDQLRWGQVSAPCDLYALGVTALVLLVGKDPQTFFDPNTQALKLPQGVQLSPGLVSVLEKLVATHASERYASARSALADLEAIPTDSRGAAEVEAGSFPSQLGSPTPLTQVIHQPSAPLPLKLGARLLSRSAQLASRLSLKGAILLTIGVASYAGWSLMRSWLSTNPLSAPLSASSSEVEEDAPAFSPEEQARKERLFQQIDSLQMSSGLFNRLVNEAFYLQYPNLQGRRLSNVAADAQERANWDAVAFQVLEILESLTPDARDRLGTYSRTDLETWENQLKATRVNPRRLYRDAERDVVRQLPMYRRQDLPKHLAHQLWYATVADRVTQSLFETQAPIPILDQLIDVVNH</sequence>
<evidence type="ECO:0000256" key="9">
    <source>
        <dbReference type="PROSITE-ProRule" id="PRU10141"/>
    </source>
</evidence>
<keyword evidence="6 9" id="KW-0067">ATP-binding</keyword>
<dbReference type="GO" id="GO:0004674">
    <property type="term" value="F:protein serine/threonine kinase activity"/>
    <property type="evidence" value="ECO:0007669"/>
    <property type="project" value="UniProtKB-KW"/>
</dbReference>
<evidence type="ECO:0000256" key="6">
    <source>
        <dbReference type="ARBA" id="ARBA00022840"/>
    </source>
</evidence>
<dbReference type="RefSeq" id="WP_161826866.1">
    <property type="nucleotide sequence ID" value="NZ_WVIC01000050.1"/>
</dbReference>
<dbReference type="PROSITE" id="PS00107">
    <property type="entry name" value="PROTEIN_KINASE_ATP"/>
    <property type="match status" value="1"/>
</dbReference>
<gene>
    <name evidence="11" type="ORF">GS597_18150</name>
</gene>
<evidence type="ECO:0000256" key="7">
    <source>
        <dbReference type="ARBA" id="ARBA00047899"/>
    </source>
</evidence>
<evidence type="ECO:0000256" key="2">
    <source>
        <dbReference type="ARBA" id="ARBA00022527"/>
    </source>
</evidence>
<dbReference type="Gene3D" id="3.30.200.20">
    <property type="entry name" value="Phosphorylase Kinase, domain 1"/>
    <property type="match status" value="1"/>
</dbReference>
<evidence type="ECO:0000256" key="4">
    <source>
        <dbReference type="ARBA" id="ARBA00022741"/>
    </source>
</evidence>
<dbReference type="PANTHER" id="PTHR24363">
    <property type="entry name" value="SERINE/THREONINE PROTEIN KINASE"/>
    <property type="match status" value="1"/>
</dbReference>
<evidence type="ECO:0000313" key="12">
    <source>
        <dbReference type="Proteomes" id="UP000607397"/>
    </source>
</evidence>
<comment type="catalytic activity">
    <reaction evidence="7">
        <text>L-threonyl-[protein] + ATP = O-phospho-L-threonyl-[protein] + ADP + H(+)</text>
        <dbReference type="Rhea" id="RHEA:46608"/>
        <dbReference type="Rhea" id="RHEA-COMP:11060"/>
        <dbReference type="Rhea" id="RHEA-COMP:11605"/>
        <dbReference type="ChEBI" id="CHEBI:15378"/>
        <dbReference type="ChEBI" id="CHEBI:30013"/>
        <dbReference type="ChEBI" id="CHEBI:30616"/>
        <dbReference type="ChEBI" id="CHEBI:61977"/>
        <dbReference type="ChEBI" id="CHEBI:456216"/>
        <dbReference type="EC" id="2.7.11.1"/>
    </reaction>
</comment>
<keyword evidence="2" id="KW-0723">Serine/threonine-protein kinase</keyword>
<dbReference type="SMART" id="SM00220">
    <property type="entry name" value="S_TKc"/>
    <property type="match status" value="1"/>
</dbReference>
<evidence type="ECO:0000256" key="3">
    <source>
        <dbReference type="ARBA" id="ARBA00022679"/>
    </source>
</evidence>
<keyword evidence="12" id="KW-1185">Reference proteome</keyword>
<dbReference type="Gene3D" id="1.10.510.10">
    <property type="entry name" value="Transferase(Phosphotransferase) domain 1"/>
    <property type="match status" value="1"/>
</dbReference>
<proteinExistence type="predicted"/>
<dbReference type="InterPro" id="IPR011009">
    <property type="entry name" value="Kinase-like_dom_sf"/>
</dbReference>
<dbReference type="SUPFAM" id="SSF56112">
    <property type="entry name" value="Protein kinase-like (PK-like)"/>
    <property type="match status" value="1"/>
</dbReference>
<dbReference type="EC" id="2.7.11.1" evidence="1"/>
<comment type="caution">
    <text evidence="11">The sequence shown here is derived from an EMBL/GenBank/DDBJ whole genome shotgun (WGS) entry which is preliminary data.</text>
</comment>
<evidence type="ECO:0000256" key="8">
    <source>
        <dbReference type="ARBA" id="ARBA00048679"/>
    </source>
</evidence>
<feature type="domain" description="Protein kinase" evidence="10">
    <location>
        <begin position="45"/>
        <end position="313"/>
    </location>
</feature>
<dbReference type="CDD" id="cd14014">
    <property type="entry name" value="STKc_PknB_like"/>
    <property type="match status" value="1"/>
</dbReference>
<keyword evidence="5 11" id="KW-0418">Kinase</keyword>
<dbReference type="EMBL" id="WVIC01000050">
    <property type="protein sequence ID" value="NCJ08394.1"/>
    <property type="molecule type" value="Genomic_DNA"/>
</dbReference>
<dbReference type="GO" id="GO:0005524">
    <property type="term" value="F:ATP binding"/>
    <property type="evidence" value="ECO:0007669"/>
    <property type="project" value="UniProtKB-UniRule"/>
</dbReference>
<feature type="binding site" evidence="9">
    <location>
        <position position="75"/>
    </location>
    <ligand>
        <name>ATP</name>
        <dbReference type="ChEBI" id="CHEBI:30616"/>
    </ligand>
</feature>
<name>A0A8K2A9L7_9CYAN</name>
<dbReference type="InterPro" id="IPR000719">
    <property type="entry name" value="Prot_kinase_dom"/>
</dbReference>
<dbReference type="InterPro" id="IPR017441">
    <property type="entry name" value="Protein_kinase_ATP_BS"/>
</dbReference>
<organism evidence="11 12">
    <name type="scientific">Petrachloros mirabilis ULC683</name>
    <dbReference type="NCBI Taxonomy" id="2781853"/>
    <lineage>
        <taxon>Bacteria</taxon>
        <taxon>Bacillati</taxon>
        <taxon>Cyanobacteriota</taxon>
        <taxon>Cyanophyceae</taxon>
        <taxon>Synechococcales</taxon>
        <taxon>Petrachlorosaceae</taxon>
        <taxon>Petrachloros</taxon>
        <taxon>Petrachloros mirabilis</taxon>
    </lineage>
</organism>
<accession>A0A8K2A9L7</accession>
<comment type="catalytic activity">
    <reaction evidence="8">
        <text>L-seryl-[protein] + ATP = O-phospho-L-seryl-[protein] + ADP + H(+)</text>
        <dbReference type="Rhea" id="RHEA:17989"/>
        <dbReference type="Rhea" id="RHEA-COMP:9863"/>
        <dbReference type="Rhea" id="RHEA-COMP:11604"/>
        <dbReference type="ChEBI" id="CHEBI:15378"/>
        <dbReference type="ChEBI" id="CHEBI:29999"/>
        <dbReference type="ChEBI" id="CHEBI:30616"/>
        <dbReference type="ChEBI" id="CHEBI:83421"/>
        <dbReference type="ChEBI" id="CHEBI:456216"/>
        <dbReference type="EC" id="2.7.11.1"/>
    </reaction>
</comment>
<dbReference type="PROSITE" id="PS50011">
    <property type="entry name" value="PROTEIN_KINASE_DOM"/>
    <property type="match status" value="1"/>
</dbReference>
<evidence type="ECO:0000256" key="1">
    <source>
        <dbReference type="ARBA" id="ARBA00012513"/>
    </source>
</evidence>
<keyword evidence="3" id="KW-0808">Transferase</keyword>
<dbReference type="PANTHER" id="PTHR24363:SF0">
    <property type="entry name" value="SERINE_THREONINE KINASE LIKE DOMAIN CONTAINING 1"/>
    <property type="match status" value="1"/>
</dbReference>
<dbReference type="Pfam" id="PF00069">
    <property type="entry name" value="Pkinase"/>
    <property type="match status" value="1"/>
</dbReference>
<reference evidence="11" key="1">
    <citation type="submission" date="2019-12" db="EMBL/GenBank/DDBJ databases">
        <title>High-Quality draft genome sequences of three cyanobacteria isolated from the limestone walls of the Old Cathedral of Coimbra.</title>
        <authorList>
            <person name="Tiago I."/>
            <person name="Soares F."/>
            <person name="Portugal A."/>
        </authorList>
    </citation>
    <scope>NUCLEOTIDE SEQUENCE [LARGE SCALE GENOMIC DNA]</scope>
    <source>
        <strain evidence="11">C</strain>
    </source>
</reference>
<keyword evidence="4 9" id="KW-0547">Nucleotide-binding</keyword>
<evidence type="ECO:0000259" key="10">
    <source>
        <dbReference type="PROSITE" id="PS50011"/>
    </source>
</evidence>
<evidence type="ECO:0000256" key="5">
    <source>
        <dbReference type="ARBA" id="ARBA00022777"/>
    </source>
</evidence>
<evidence type="ECO:0000313" key="11">
    <source>
        <dbReference type="EMBL" id="NCJ08394.1"/>
    </source>
</evidence>
<dbReference type="AlphaFoldDB" id="A0A8K2A9L7"/>
<protein>
    <recommendedName>
        <fullName evidence="1">non-specific serine/threonine protein kinase</fullName>
        <ecNumber evidence="1">2.7.11.1</ecNumber>
    </recommendedName>
</protein>
<dbReference type="Proteomes" id="UP000607397">
    <property type="component" value="Unassembled WGS sequence"/>
</dbReference>